<dbReference type="Proteomes" id="UP001211065">
    <property type="component" value="Unassembled WGS sequence"/>
</dbReference>
<dbReference type="PANTHER" id="PTHR45670">
    <property type="entry name" value="E3 UBIQUITIN-PROTEIN LIGASE TRIP12"/>
    <property type="match status" value="1"/>
</dbReference>
<evidence type="ECO:0000259" key="8">
    <source>
        <dbReference type="PROSITE" id="PS50237"/>
    </source>
</evidence>
<organism evidence="9 10">
    <name type="scientific">Clydaea vesicula</name>
    <dbReference type="NCBI Taxonomy" id="447962"/>
    <lineage>
        <taxon>Eukaryota</taxon>
        <taxon>Fungi</taxon>
        <taxon>Fungi incertae sedis</taxon>
        <taxon>Chytridiomycota</taxon>
        <taxon>Chytridiomycota incertae sedis</taxon>
        <taxon>Chytridiomycetes</taxon>
        <taxon>Lobulomycetales</taxon>
        <taxon>Lobulomycetaceae</taxon>
        <taxon>Clydaea</taxon>
    </lineage>
</organism>
<dbReference type="EMBL" id="JADGJW010000295">
    <property type="protein sequence ID" value="KAJ3220520.1"/>
    <property type="molecule type" value="Genomic_DNA"/>
</dbReference>
<evidence type="ECO:0000256" key="4">
    <source>
        <dbReference type="ARBA" id="ARBA00022679"/>
    </source>
</evidence>
<feature type="compositionally biased region" description="Polar residues" evidence="7">
    <location>
        <begin position="23"/>
        <end position="51"/>
    </location>
</feature>
<dbReference type="SUPFAM" id="SSF56204">
    <property type="entry name" value="Hect, E3 ligase catalytic domain"/>
    <property type="match status" value="1"/>
</dbReference>
<comment type="catalytic activity">
    <reaction evidence="1">
        <text>S-ubiquitinyl-[E2 ubiquitin-conjugating enzyme]-L-cysteine + [acceptor protein]-L-lysine = [E2 ubiquitin-conjugating enzyme]-L-cysteine + N(6)-ubiquitinyl-[acceptor protein]-L-lysine.</text>
        <dbReference type="EC" id="2.3.2.26"/>
    </reaction>
</comment>
<feature type="region of interest" description="Disordered" evidence="7">
    <location>
        <begin position="1"/>
        <end position="56"/>
    </location>
</feature>
<evidence type="ECO:0000256" key="7">
    <source>
        <dbReference type="SAM" id="MobiDB-lite"/>
    </source>
</evidence>
<dbReference type="Gene3D" id="3.30.2410.10">
    <property type="entry name" value="Hect, E3 ligase catalytic domain"/>
    <property type="match status" value="1"/>
</dbReference>
<dbReference type="GO" id="GO:0043161">
    <property type="term" value="P:proteasome-mediated ubiquitin-dependent protein catabolic process"/>
    <property type="evidence" value="ECO:0007669"/>
    <property type="project" value="TreeGrafter"/>
</dbReference>
<feature type="compositionally biased region" description="Polar residues" evidence="7">
    <location>
        <begin position="1"/>
        <end position="11"/>
    </location>
</feature>
<dbReference type="PROSITE" id="PS50237">
    <property type="entry name" value="HECT"/>
    <property type="match status" value="1"/>
</dbReference>
<keyword evidence="5 6" id="KW-0833">Ubl conjugation pathway</keyword>
<evidence type="ECO:0000256" key="6">
    <source>
        <dbReference type="PROSITE-ProRule" id="PRU00104"/>
    </source>
</evidence>
<feature type="compositionally biased region" description="Acidic residues" evidence="7">
    <location>
        <begin position="1304"/>
        <end position="1328"/>
    </location>
</feature>
<proteinExistence type="inferred from homology"/>
<feature type="compositionally biased region" description="Low complexity" evidence="7">
    <location>
        <begin position="85"/>
        <end position="94"/>
    </location>
</feature>
<gene>
    <name evidence="9" type="primary">UFD4</name>
    <name evidence="9" type="ORF">HK099_004239</name>
</gene>
<dbReference type="EC" id="2.3.2.26" evidence="3"/>
<dbReference type="SUPFAM" id="SSF48371">
    <property type="entry name" value="ARM repeat"/>
    <property type="match status" value="1"/>
</dbReference>
<feature type="active site" description="Glycyl thioester intermediate" evidence="6">
    <location>
        <position position="2088"/>
    </location>
</feature>
<dbReference type="InterPro" id="IPR016024">
    <property type="entry name" value="ARM-type_fold"/>
</dbReference>
<evidence type="ECO:0000313" key="9">
    <source>
        <dbReference type="EMBL" id="KAJ3220520.1"/>
    </source>
</evidence>
<dbReference type="Gene3D" id="3.90.1750.10">
    <property type="entry name" value="Hect, E3 ligase catalytic domains"/>
    <property type="match status" value="1"/>
</dbReference>
<comment type="caution">
    <text evidence="9">The sequence shown here is derived from an EMBL/GenBank/DDBJ whole genome shotgun (WGS) entry which is preliminary data.</text>
</comment>
<name>A0AAD5Y0D6_9FUNG</name>
<keyword evidence="4" id="KW-0808">Transferase</keyword>
<feature type="region of interest" description="Disordered" evidence="7">
    <location>
        <begin position="1299"/>
        <end position="1328"/>
    </location>
</feature>
<dbReference type="InterPro" id="IPR045322">
    <property type="entry name" value="HECTD1/TRIP12-like"/>
</dbReference>
<keyword evidence="10" id="KW-1185">Reference proteome</keyword>
<dbReference type="GO" id="GO:0016607">
    <property type="term" value="C:nuclear speck"/>
    <property type="evidence" value="ECO:0007669"/>
    <property type="project" value="TreeGrafter"/>
</dbReference>
<evidence type="ECO:0000256" key="5">
    <source>
        <dbReference type="ARBA" id="ARBA00022786"/>
    </source>
</evidence>
<evidence type="ECO:0000256" key="3">
    <source>
        <dbReference type="ARBA" id="ARBA00012485"/>
    </source>
</evidence>
<evidence type="ECO:0000313" key="10">
    <source>
        <dbReference type="Proteomes" id="UP001211065"/>
    </source>
</evidence>
<evidence type="ECO:0000256" key="2">
    <source>
        <dbReference type="ARBA" id="ARBA00006331"/>
    </source>
</evidence>
<accession>A0AAD5Y0D6</accession>
<protein>
    <recommendedName>
        <fullName evidence="3">HECT-type E3 ubiquitin transferase</fullName>
        <ecNumber evidence="3">2.3.2.26</ecNumber>
    </recommendedName>
</protein>
<dbReference type="InterPro" id="IPR057948">
    <property type="entry name" value="TPR_TRIP12_N"/>
</dbReference>
<dbReference type="Pfam" id="PF25579">
    <property type="entry name" value="TPR_TRIP12_N"/>
    <property type="match status" value="1"/>
</dbReference>
<dbReference type="GO" id="GO:0061630">
    <property type="term" value="F:ubiquitin protein ligase activity"/>
    <property type="evidence" value="ECO:0007669"/>
    <property type="project" value="UniProtKB-EC"/>
</dbReference>
<dbReference type="Gene3D" id="1.25.10.10">
    <property type="entry name" value="Leucine-rich Repeat Variant"/>
    <property type="match status" value="1"/>
</dbReference>
<feature type="compositionally biased region" description="Polar residues" evidence="7">
    <location>
        <begin position="1492"/>
        <end position="1506"/>
    </location>
</feature>
<feature type="domain" description="HECT" evidence="8">
    <location>
        <begin position="1815"/>
        <end position="2121"/>
    </location>
</feature>
<feature type="region of interest" description="Disordered" evidence="7">
    <location>
        <begin position="73"/>
        <end position="94"/>
    </location>
</feature>
<dbReference type="GO" id="GO:0000209">
    <property type="term" value="P:protein polyubiquitination"/>
    <property type="evidence" value="ECO:0007669"/>
    <property type="project" value="TreeGrafter"/>
</dbReference>
<reference evidence="9" key="1">
    <citation type="submission" date="2020-05" db="EMBL/GenBank/DDBJ databases">
        <title>Phylogenomic resolution of chytrid fungi.</title>
        <authorList>
            <person name="Stajich J.E."/>
            <person name="Amses K."/>
            <person name="Simmons R."/>
            <person name="Seto K."/>
            <person name="Myers J."/>
            <person name="Bonds A."/>
            <person name="Quandt C.A."/>
            <person name="Barry K."/>
            <person name="Liu P."/>
            <person name="Grigoriev I."/>
            <person name="Longcore J.E."/>
            <person name="James T.Y."/>
        </authorList>
    </citation>
    <scope>NUCLEOTIDE SEQUENCE</scope>
    <source>
        <strain evidence="9">JEL0476</strain>
    </source>
</reference>
<dbReference type="Pfam" id="PF00632">
    <property type="entry name" value="HECT"/>
    <property type="match status" value="1"/>
</dbReference>
<comment type="similarity">
    <text evidence="2">Belongs to the UPL family. K-HECT subfamily.</text>
</comment>
<dbReference type="PANTHER" id="PTHR45670:SF1">
    <property type="entry name" value="E3 UBIQUITIN-PROTEIN LIGASE HECTD1"/>
    <property type="match status" value="1"/>
</dbReference>
<evidence type="ECO:0000256" key="1">
    <source>
        <dbReference type="ARBA" id="ARBA00000885"/>
    </source>
</evidence>
<feature type="region of interest" description="Disordered" evidence="7">
    <location>
        <begin position="1490"/>
        <end position="1527"/>
    </location>
</feature>
<sequence length="2121" mass="237512">MEDSNSNNFNQKEQKKLRKTKKPTNFQKKNNQLFQHNQTDADKSSSSQYQSLKEKRKSDSLFIPNIACNTEVQSPLEKKGEKASNSKNLNINMNTNNKLNNTFLNQTLIDKEDSSSDTANVEKQSNFEDFASSPSKNFKTSMEKQEQITSTISTLMHLSRQNHSSFELKLKEIQQSLKSEESSHEKMIALQELNDILSMATEDMFIGSRANGFNLDDIIKSTLSILKGDSDTMDFPLEFQFEDDDGFGQLGSLTQELMLLSCRCLSNLIEALPSSISQIVHQKGVKILVQKLMNIQYIDLAEQVLQVLFKISVEFPGVIVKANGLVACLQYIDFFSIHVQRTAISIAANACKGLPSVVSGVSSPDDAVNGLEQVFKTCKEIIPILEGLLKHSDQKLSEQTVRCLSRMIDWCATHEKKLEELIPSSLLEILIQLINVEDSSSLTFIYTDLVKILVNVAKCSAKLAFKLVQENNIFSVIENIFTAGEVSKLGSTELKDKKQQHLLQSLMKVVVNKPVDQILELLCLISEILPALPKKNYWNFKPSPVDNSTKFSPLHIPVDSLNLPNKNTSDESPALHVGDIESSVTLSKSATVKNHMTSFEKIEEKLNLLKSSPLLLNNFLGKLLPILVSVFSTTVNANIRLKVLECVLKGCWYASGGNCEGNLIIVEECKEFQETFVKVLGLGFAKFISDLIVFRESAFNLSFSAVRENEKKEALQMVSGGVLLTDIIMKSCGQNCIKLLAREGVFIEIKKMLISIQISINSLSQDTTETNVVDSSTSEYKTKGISNNNVNDLSSNLKKIIDKKEAIDNSLIPDDNVDSLKEIKKLIERAERVAETVEESSSGLGEGMATKLSSTTSAALLASMRVAFERLSRASDEASFPTEYLKNPPLTHSFVWFNEERLSTQEVTDWLLKKCTELESDLQSFGGIVGSNVLLQNLKLLSISILPNEYTSTASLEEEEKLLLENLEKFGKLVLGGNLYEGCTGYEILESGILDSLVKLLTDLGEPDLKVSPHTKYNSEENLDLKRNTVINKLKSLKSEIANASDASQGKQSFKNDADNAAKAIITDEFGEIDDKKNLQKRELSHLGTESSKFLYKSSINFRLKSFLHVFLNGPTTSRNFSNYFIPGVFKIVVLKLQELCSRIEKFQILSATPNLDKTKYFLQDFYSPAQQLNKQLKLKLVPHGNLKLVPKHFQSGITVSIHAIATFSQLESFLKPKLVSAQRRKDIGSNFENFVLTENLRKESRLNEENLVSGQEIKKDGVSNTVKADIKKNTVENDDVKKNENLDSNEDCLIENAEKMELNEDDRDMDENMDDEDDEEEEDYDDEQELINISDIIFNNEERRSAQIVNGSTSAILKSASSAVPSSTSVEEISPLKEKFLTSSLNSSVNSLKTKSEKIETSASSKTSINDVNATTSTSTYLKSYAEVAAPDFYLEFNSNGEIVSPETTIFSAVYNNEKRKLGGYTSISAIWGHIYTIGYKLIPNAEKSKQSSQANETSLNSTTSADERRNPFTISGIDGSSMEGSSTGKVLTLLKLLYQLNLRWSDFFMEEEYYKVQMNERNSTSAAGKDQAAVAAEGPSSLQLEEKLFVAEEMGITTVDPEIFLNSKLTAKLNRQLDEPLIVASRILPDWCAAIAKSYSFLVPFETRLIYLQSTSFGYSRSFMRWQQQQLQQQQARSSGVSSVMAGVNSRDYNSPVNRVQRQKVRIVRGKMLESMVKVMDLYGKSQAVLEIEFFDEVGTGLGPTLEFYSDICKLVKKKNVNFNTFNKLKLWRDDSAAEEENSSYVKAPLGLFPIPIQYGTNSDLERTQNLIFKSLGTFVAKALIDGRIIDFNFNEIFLTLLLETDVSCSLSTEATSQLHAIKCIDPQLHHSLLELLKFLKFKNDILNKTCLSVSEREKLISEIVVKGARLEDLCLDFTLPGYPLIELITNGKSVSVKMDNLEEYIQLVVDFTVGNGISKQIESFRSGMNLVFNVNDLKCFSILELCLMFGGEQQEDWTYEAIMENIKADHGYTIDSKTIKNLISMMSKFNIIQRRKFLQFVTGSVRLPMGGFKCLKPTLTVVCKQVENIGECGKIDDYLPSVMTCVNYLKVPDYSSEDIMTERFIVAFEEGQGSFHLS</sequence>
<dbReference type="InterPro" id="IPR011989">
    <property type="entry name" value="ARM-like"/>
</dbReference>
<dbReference type="SMART" id="SM00119">
    <property type="entry name" value="HECTc"/>
    <property type="match status" value="1"/>
</dbReference>
<dbReference type="InterPro" id="IPR000569">
    <property type="entry name" value="HECT_dom"/>
</dbReference>
<dbReference type="InterPro" id="IPR035983">
    <property type="entry name" value="Hect_E3_ubiquitin_ligase"/>
</dbReference>